<keyword evidence="5" id="KW-1185">Reference proteome</keyword>
<protein>
    <submittedName>
        <fullName evidence="4">Por secretion system C-terminal sorting domain-containing protein</fullName>
    </submittedName>
</protein>
<dbReference type="EMBL" id="FOMH01000002">
    <property type="protein sequence ID" value="SFC73456.1"/>
    <property type="molecule type" value="Genomic_DNA"/>
</dbReference>
<sequence>MRKTFLLLFAFSTLLIKAQQKITFGYDNAGNQINRVLCVNCSAKTAVANEEVLVSETEIFSRDDFFSYYPNPVREELYLSWNTLNDKKINLISVYSILGQQVAVYDVSKINSLSISFQNFPSGVYLVLADFSNGEEQTIKIIKQ</sequence>
<evidence type="ECO:0000313" key="5">
    <source>
        <dbReference type="Proteomes" id="UP000199672"/>
    </source>
</evidence>
<feature type="chain" id="PRO_5011623687" evidence="2">
    <location>
        <begin position="19"/>
        <end position="144"/>
    </location>
</feature>
<reference evidence="5" key="1">
    <citation type="submission" date="2016-10" db="EMBL/GenBank/DDBJ databases">
        <authorList>
            <person name="Varghese N."/>
            <person name="Submissions S."/>
        </authorList>
    </citation>
    <scope>NUCLEOTIDE SEQUENCE [LARGE SCALE GENOMIC DNA]</scope>
    <source>
        <strain evidence="5">CGMCC 1.10370</strain>
    </source>
</reference>
<dbReference type="OrthoDB" id="1266341at2"/>
<evidence type="ECO:0000313" key="4">
    <source>
        <dbReference type="EMBL" id="SFC73456.1"/>
    </source>
</evidence>
<dbReference type="RefSeq" id="WP_091490812.1">
    <property type="nucleotide sequence ID" value="NZ_FOMH01000002.1"/>
</dbReference>
<dbReference type="NCBIfam" id="TIGR04183">
    <property type="entry name" value="Por_Secre_tail"/>
    <property type="match status" value="1"/>
</dbReference>
<evidence type="ECO:0000256" key="1">
    <source>
        <dbReference type="ARBA" id="ARBA00022729"/>
    </source>
</evidence>
<name>A0A1I1LKG9_9FLAO</name>
<dbReference type="Pfam" id="PF18962">
    <property type="entry name" value="Por_Secre_tail"/>
    <property type="match status" value="1"/>
</dbReference>
<dbReference type="Proteomes" id="UP000199672">
    <property type="component" value="Unassembled WGS sequence"/>
</dbReference>
<accession>A0A1I1LKG9</accession>
<feature type="signal peptide" evidence="2">
    <location>
        <begin position="1"/>
        <end position="18"/>
    </location>
</feature>
<organism evidence="4 5">
    <name type="scientific">Flavobacterium phragmitis</name>
    <dbReference type="NCBI Taxonomy" id="739143"/>
    <lineage>
        <taxon>Bacteria</taxon>
        <taxon>Pseudomonadati</taxon>
        <taxon>Bacteroidota</taxon>
        <taxon>Flavobacteriia</taxon>
        <taxon>Flavobacteriales</taxon>
        <taxon>Flavobacteriaceae</taxon>
        <taxon>Flavobacterium</taxon>
    </lineage>
</organism>
<dbReference type="STRING" id="739143.SAMN05216297_10267"/>
<evidence type="ECO:0000256" key="2">
    <source>
        <dbReference type="SAM" id="SignalP"/>
    </source>
</evidence>
<keyword evidence="1 2" id="KW-0732">Signal</keyword>
<dbReference type="AlphaFoldDB" id="A0A1I1LKG9"/>
<gene>
    <name evidence="4" type="ORF">SAMN05216297_10267</name>
</gene>
<evidence type="ECO:0000259" key="3">
    <source>
        <dbReference type="Pfam" id="PF18962"/>
    </source>
</evidence>
<proteinExistence type="predicted"/>
<dbReference type="InterPro" id="IPR026444">
    <property type="entry name" value="Secre_tail"/>
</dbReference>
<feature type="domain" description="Secretion system C-terminal sorting" evidence="3">
    <location>
        <begin position="69"/>
        <end position="140"/>
    </location>
</feature>